<organism evidence="1">
    <name type="scientific">marine sediment metagenome</name>
    <dbReference type="NCBI Taxonomy" id="412755"/>
    <lineage>
        <taxon>unclassified sequences</taxon>
        <taxon>metagenomes</taxon>
        <taxon>ecological metagenomes</taxon>
    </lineage>
</organism>
<sequence length="133" mass="15003">MVQLQDLKTPEELQTASRSRLYQFLERAFLFPETPFFESVRDGSFREEALSVASGLPYALPVAADDARLSSAPASYDDFQAEYIRLFDVGVGAPPCPLYGGLYASGRKHVLEEVCRFYEYFGLKLPPKLRELP</sequence>
<dbReference type="EMBL" id="BARS01015867">
    <property type="protein sequence ID" value="GAF95263.1"/>
    <property type="molecule type" value="Genomic_DNA"/>
</dbReference>
<dbReference type="InterPro" id="IPR036411">
    <property type="entry name" value="TorD-like_sf"/>
</dbReference>
<dbReference type="Pfam" id="PF02613">
    <property type="entry name" value="Nitrate_red_del"/>
    <property type="match status" value="1"/>
</dbReference>
<accession>X0TNX6</accession>
<evidence type="ECO:0000313" key="1">
    <source>
        <dbReference type="EMBL" id="GAF95263.1"/>
    </source>
</evidence>
<name>X0TNX6_9ZZZZ</name>
<dbReference type="SUPFAM" id="SSF89155">
    <property type="entry name" value="TorD-like"/>
    <property type="match status" value="1"/>
</dbReference>
<dbReference type="InterPro" id="IPR020945">
    <property type="entry name" value="DMSO/NO3_reduct_chaperone"/>
</dbReference>
<gene>
    <name evidence="1" type="ORF">S01H1_26193</name>
</gene>
<dbReference type="Gene3D" id="1.10.3480.10">
    <property type="entry name" value="TorD-like"/>
    <property type="match status" value="1"/>
</dbReference>
<proteinExistence type="predicted"/>
<protein>
    <submittedName>
        <fullName evidence="1">Uncharacterized protein</fullName>
    </submittedName>
</protein>
<reference evidence="1" key="1">
    <citation type="journal article" date="2014" name="Front. Microbiol.">
        <title>High frequency of phylogenetically diverse reductive dehalogenase-homologous genes in deep subseafloor sedimentary metagenomes.</title>
        <authorList>
            <person name="Kawai M."/>
            <person name="Futagami T."/>
            <person name="Toyoda A."/>
            <person name="Takaki Y."/>
            <person name="Nishi S."/>
            <person name="Hori S."/>
            <person name="Arai W."/>
            <person name="Tsubouchi T."/>
            <person name="Morono Y."/>
            <person name="Uchiyama I."/>
            <person name="Ito T."/>
            <person name="Fujiyama A."/>
            <person name="Inagaki F."/>
            <person name="Takami H."/>
        </authorList>
    </citation>
    <scope>NUCLEOTIDE SEQUENCE</scope>
    <source>
        <strain evidence="1">Expedition CK06-06</strain>
    </source>
</reference>
<feature type="non-terminal residue" evidence="1">
    <location>
        <position position="133"/>
    </location>
</feature>
<dbReference type="AlphaFoldDB" id="X0TNX6"/>
<comment type="caution">
    <text evidence="1">The sequence shown here is derived from an EMBL/GenBank/DDBJ whole genome shotgun (WGS) entry which is preliminary data.</text>
</comment>